<feature type="coiled-coil region" evidence="5">
    <location>
        <begin position="127"/>
        <end position="154"/>
    </location>
</feature>
<dbReference type="OrthoDB" id="2336277at2759"/>
<sequence length="354" mass="41269">MGNNHEIMINVTLTCRLYKDIKKNSKEFTINIYTTDNIDDLKKNIYEKVKETNDDFLKIVADNLLLWKVEINNNNNEEFSSLILKNNNMENKTLLQGKVGEFWDDDEKFPKEGYTHVIIDSPILSKITELKQELANKERKLVEIIEQMDDNELDNDHDRINKKILESVNICEAVIDNKVDKNDPLIIRKAEEDRRNLGMQTKGKFICDECNVLLGSKKSLNQHKRDKHGGTVWTCDCCDFETLYERSLKKITQNKKTKMTHRSIVNLKCCIQDGKDEITYIISPCKEDKVAILEFAVKTLLINQGYQALFLNFGLYVNDPKENRLMESGEEISKYFDKPLVQDQIHILIKPRDN</sequence>
<protein>
    <recommendedName>
        <fullName evidence="6">C2H2-type domain-containing protein</fullName>
    </recommendedName>
</protein>
<evidence type="ECO:0000313" key="7">
    <source>
        <dbReference type="EMBL" id="GES82108.1"/>
    </source>
</evidence>
<dbReference type="InterPro" id="IPR045379">
    <property type="entry name" value="Crinkler_N"/>
</dbReference>
<dbReference type="Pfam" id="PF20147">
    <property type="entry name" value="Crinkler"/>
    <property type="match status" value="1"/>
</dbReference>
<name>A0A8H3LA94_9GLOM</name>
<dbReference type="PROSITE" id="PS50157">
    <property type="entry name" value="ZINC_FINGER_C2H2_2"/>
    <property type="match status" value="1"/>
</dbReference>
<dbReference type="EMBL" id="BLAL01000059">
    <property type="protein sequence ID" value="GES82108.1"/>
    <property type="molecule type" value="Genomic_DNA"/>
</dbReference>
<gene>
    <name evidence="7" type="ORF">RCL2_000933600</name>
</gene>
<dbReference type="Proteomes" id="UP000615446">
    <property type="component" value="Unassembled WGS sequence"/>
</dbReference>
<evidence type="ECO:0000256" key="1">
    <source>
        <dbReference type="ARBA" id="ARBA00004340"/>
    </source>
</evidence>
<evidence type="ECO:0000256" key="3">
    <source>
        <dbReference type="ARBA" id="ARBA00022525"/>
    </source>
</evidence>
<keyword evidence="4" id="KW-0479">Metal-binding</keyword>
<evidence type="ECO:0000256" key="2">
    <source>
        <dbReference type="ARBA" id="ARBA00004613"/>
    </source>
</evidence>
<keyword evidence="4" id="KW-0862">Zinc</keyword>
<comment type="caution">
    <text evidence="7">The sequence shown here is derived from an EMBL/GenBank/DDBJ whole genome shotgun (WGS) entry which is preliminary data.</text>
</comment>
<organism evidence="7 8">
    <name type="scientific">Rhizophagus clarus</name>
    <dbReference type="NCBI Taxonomy" id="94130"/>
    <lineage>
        <taxon>Eukaryota</taxon>
        <taxon>Fungi</taxon>
        <taxon>Fungi incertae sedis</taxon>
        <taxon>Mucoromycota</taxon>
        <taxon>Glomeromycotina</taxon>
        <taxon>Glomeromycetes</taxon>
        <taxon>Glomerales</taxon>
        <taxon>Glomeraceae</taxon>
        <taxon>Rhizophagus</taxon>
    </lineage>
</organism>
<feature type="domain" description="C2H2-type" evidence="6">
    <location>
        <begin position="205"/>
        <end position="230"/>
    </location>
</feature>
<evidence type="ECO:0000259" key="6">
    <source>
        <dbReference type="PROSITE" id="PS50157"/>
    </source>
</evidence>
<evidence type="ECO:0000313" key="8">
    <source>
        <dbReference type="Proteomes" id="UP000615446"/>
    </source>
</evidence>
<evidence type="ECO:0000256" key="4">
    <source>
        <dbReference type="PROSITE-ProRule" id="PRU00042"/>
    </source>
</evidence>
<dbReference type="GO" id="GO:0008270">
    <property type="term" value="F:zinc ion binding"/>
    <property type="evidence" value="ECO:0007669"/>
    <property type="project" value="UniProtKB-KW"/>
</dbReference>
<dbReference type="AlphaFoldDB" id="A0A8H3LA94"/>
<dbReference type="Gene3D" id="3.30.160.60">
    <property type="entry name" value="Classic Zinc Finger"/>
    <property type="match status" value="1"/>
</dbReference>
<reference evidence="7" key="1">
    <citation type="submission" date="2019-10" db="EMBL/GenBank/DDBJ databases">
        <title>Conservation and host-specific expression of non-tandemly repeated heterogenous ribosome RNA gene in arbuscular mycorrhizal fungi.</title>
        <authorList>
            <person name="Maeda T."/>
            <person name="Kobayashi Y."/>
            <person name="Nakagawa T."/>
            <person name="Ezawa T."/>
            <person name="Yamaguchi K."/>
            <person name="Bino T."/>
            <person name="Nishimoto Y."/>
            <person name="Shigenobu S."/>
            <person name="Kawaguchi M."/>
        </authorList>
    </citation>
    <scope>NUCLEOTIDE SEQUENCE</scope>
    <source>
        <strain evidence="7">HR1</strain>
    </source>
</reference>
<dbReference type="GO" id="GO:0043657">
    <property type="term" value="C:host cell"/>
    <property type="evidence" value="ECO:0007669"/>
    <property type="project" value="UniProtKB-SubCell"/>
</dbReference>
<comment type="subcellular location">
    <subcellularLocation>
        <location evidence="1">Host cell</location>
    </subcellularLocation>
    <subcellularLocation>
        <location evidence="2">Secreted</location>
    </subcellularLocation>
</comment>
<dbReference type="GO" id="GO:0005576">
    <property type="term" value="C:extracellular region"/>
    <property type="evidence" value="ECO:0007669"/>
    <property type="project" value="UniProtKB-SubCell"/>
</dbReference>
<accession>A0A8H3LA94</accession>
<keyword evidence="4" id="KW-0863">Zinc-finger</keyword>
<dbReference type="InterPro" id="IPR013087">
    <property type="entry name" value="Znf_C2H2_type"/>
</dbReference>
<proteinExistence type="predicted"/>
<dbReference type="PROSITE" id="PS00028">
    <property type="entry name" value="ZINC_FINGER_C2H2_1"/>
    <property type="match status" value="1"/>
</dbReference>
<keyword evidence="3" id="KW-0964">Secreted</keyword>
<keyword evidence="5" id="KW-0175">Coiled coil</keyword>
<evidence type="ECO:0000256" key="5">
    <source>
        <dbReference type="SAM" id="Coils"/>
    </source>
</evidence>